<dbReference type="EMBL" id="KV115038">
    <property type="protein sequence ID" value="KZT76506.1"/>
    <property type="molecule type" value="Genomic_DNA"/>
</dbReference>
<protein>
    <submittedName>
        <fullName evidence="1">Uncharacterized protein</fullName>
    </submittedName>
</protein>
<evidence type="ECO:0000313" key="1">
    <source>
        <dbReference type="EMBL" id="KZT76506.1"/>
    </source>
</evidence>
<sequence length="106" mass="11578">MRRNRAMVALRADAPCALMAAVPRKAAHETSSNAATWRRRCTLAAAAGRPLPLLGCAAWSSAIERRSPLRRAVARGAARCRRDIHGGGAAGRPPLRRCRDDWSEFF</sequence>
<organism evidence="1 2">
    <name type="scientific">Dorcoceras hygrometricum</name>
    <dbReference type="NCBI Taxonomy" id="472368"/>
    <lineage>
        <taxon>Eukaryota</taxon>
        <taxon>Viridiplantae</taxon>
        <taxon>Streptophyta</taxon>
        <taxon>Embryophyta</taxon>
        <taxon>Tracheophyta</taxon>
        <taxon>Spermatophyta</taxon>
        <taxon>Magnoliopsida</taxon>
        <taxon>eudicotyledons</taxon>
        <taxon>Gunneridae</taxon>
        <taxon>Pentapetalae</taxon>
        <taxon>asterids</taxon>
        <taxon>lamiids</taxon>
        <taxon>Lamiales</taxon>
        <taxon>Gesneriaceae</taxon>
        <taxon>Didymocarpoideae</taxon>
        <taxon>Trichosporeae</taxon>
        <taxon>Loxocarpinae</taxon>
        <taxon>Dorcoceras</taxon>
    </lineage>
</organism>
<proteinExistence type="predicted"/>
<gene>
    <name evidence="1" type="ORF">F511_46469</name>
</gene>
<accession>A0A2Z6ZTE7</accession>
<evidence type="ECO:0000313" key="2">
    <source>
        <dbReference type="Proteomes" id="UP000250235"/>
    </source>
</evidence>
<keyword evidence="2" id="KW-1185">Reference proteome</keyword>
<dbReference type="Proteomes" id="UP000250235">
    <property type="component" value="Unassembled WGS sequence"/>
</dbReference>
<reference evidence="1 2" key="1">
    <citation type="journal article" date="2015" name="Proc. Natl. Acad. Sci. U.S.A.">
        <title>The resurrection genome of Boea hygrometrica: A blueprint for survival of dehydration.</title>
        <authorList>
            <person name="Xiao L."/>
            <person name="Yang G."/>
            <person name="Zhang L."/>
            <person name="Yang X."/>
            <person name="Zhao S."/>
            <person name="Ji Z."/>
            <person name="Zhou Q."/>
            <person name="Hu M."/>
            <person name="Wang Y."/>
            <person name="Chen M."/>
            <person name="Xu Y."/>
            <person name="Jin H."/>
            <person name="Xiao X."/>
            <person name="Hu G."/>
            <person name="Bao F."/>
            <person name="Hu Y."/>
            <person name="Wan P."/>
            <person name="Li L."/>
            <person name="Deng X."/>
            <person name="Kuang T."/>
            <person name="Xiang C."/>
            <person name="Zhu J.K."/>
            <person name="Oliver M.J."/>
            <person name="He Y."/>
        </authorList>
    </citation>
    <scope>NUCLEOTIDE SEQUENCE [LARGE SCALE GENOMIC DNA]</scope>
    <source>
        <strain evidence="2">cv. XS01</strain>
    </source>
</reference>
<dbReference type="AlphaFoldDB" id="A0A2Z6ZTE7"/>
<name>A0A2Z6ZTE7_9LAMI</name>